<evidence type="ECO:0000313" key="2">
    <source>
        <dbReference type="Proteomes" id="UP000002651"/>
    </source>
</evidence>
<dbReference type="STRING" id="1052585.GYO_2671"/>
<accession>G4NX96</accession>
<dbReference type="HOGENOM" id="CLU_3265938_0_0_9"/>
<dbReference type="Proteomes" id="UP000002651">
    <property type="component" value="Chromosome"/>
</dbReference>
<keyword evidence="2" id="KW-1185">Reference proteome</keyword>
<name>G4NX96_BACS4</name>
<evidence type="ECO:0000313" key="1">
    <source>
        <dbReference type="EMBL" id="AEP87284.1"/>
    </source>
</evidence>
<sequence length="41" mass="4913">MSRSAFMKIADTYRKKEVKYGFYNNLVCKLDWDIFAVFLSI</sequence>
<gene>
    <name evidence="1" type="ordered locus">GYO_2671</name>
</gene>
<protein>
    <submittedName>
        <fullName evidence="1">Uncharacterized protein</fullName>
    </submittedName>
</protein>
<proteinExistence type="predicted"/>
<dbReference type="KEGG" id="bst:GYO_2671"/>
<reference evidence="1 2" key="1">
    <citation type="journal article" date="2012" name="J. Bacteriol.">
        <title>Whole-genome sequences of Bacillus subtilis and close relatives.</title>
        <authorList>
            <person name="Earl A.M."/>
            <person name="Eppinger M."/>
            <person name="Fricke W.F."/>
            <person name="Rosovitz M.J."/>
            <person name="Rasko D.A."/>
            <person name="Daugherty S."/>
            <person name="Losick R."/>
            <person name="Kolter R."/>
            <person name="Ravel J."/>
        </authorList>
    </citation>
    <scope>NUCLEOTIDE SEQUENCE [LARGE SCALE GENOMIC DNA]</scope>
    <source>
        <strain evidence="2">DSM 15029 / JCM 12233 / NBRC 101239 / NRRL B-23049 / TU-B-10</strain>
    </source>
</reference>
<dbReference type="AlphaFoldDB" id="G4NX96"/>
<organism evidence="1 2">
    <name type="scientific">Bacillus spizizenii (strain DSM 15029 / JCM 12233 / NBRC 101239 / NRRL B-23049 / TU-B-10)</name>
    <name type="common">Bacillus subtilis subsp. spizizenii</name>
    <dbReference type="NCBI Taxonomy" id="1052585"/>
    <lineage>
        <taxon>Bacteria</taxon>
        <taxon>Bacillati</taxon>
        <taxon>Bacillota</taxon>
        <taxon>Bacilli</taxon>
        <taxon>Bacillales</taxon>
        <taxon>Bacillaceae</taxon>
        <taxon>Bacillus</taxon>
    </lineage>
</organism>
<dbReference type="EMBL" id="CP002905">
    <property type="protein sequence ID" value="AEP87284.1"/>
    <property type="molecule type" value="Genomic_DNA"/>
</dbReference>